<proteinExistence type="predicted"/>
<accession>A0A1Y2HHX7</accession>
<dbReference type="Proteomes" id="UP000193411">
    <property type="component" value="Unassembled WGS sequence"/>
</dbReference>
<evidence type="ECO:0000313" key="1">
    <source>
        <dbReference type="EMBL" id="ORZ32682.1"/>
    </source>
</evidence>
<name>A0A1Y2HHX7_9FUNG</name>
<keyword evidence="2" id="KW-1185">Reference proteome</keyword>
<dbReference type="AlphaFoldDB" id="A0A1Y2HHX7"/>
<dbReference type="EMBL" id="MCFL01000043">
    <property type="protein sequence ID" value="ORZ32682.1"/>
    <property type="molecule type" value="Genomic_DNA"/>
</dbReference>
<reference evidence="1 2" key="1">
    <citation type="submission" date="2016-07" db="EMBL/GenBank/DDBJ databases">
        <title>Pervasive Adenine N6-methylation of Active Genes in Fungi.</title>
        <authorList>
            <consortium name="DOE Joint Genome Institute"/>
            <person name="Mondo S.J."/>
            <person name="Dannebaum R.O."/>
            <person name="Kuo R.C."/>
            <person name="Labutti K."/>
            <person name="Haridas S."/>
            <person name="Kuo A."/>
            <person name="Salamov A."/>
            <person name="Ahrendt S.R."/>
            <person name="Lipzen A."/>
            <person name="Sullivan W."/>
            <person name="Andreopoulos W.B."/>
            <person name="Clum A."/>
            <person name="Lindquist E."/>
            <person name="Daum C."/>
            <person name="Ramamoorthy G.K."/>
            <person name="Gryganskyi A."/>
            <person name="Culley D."/>
            <person name="Magnuson J.K."/>
            <person name="James T.Y."/>
            <person name="O'Malley M.A."/>
            <person name="Stajich J.E."/>
            <person name="Spatafora J.W."/>
            <person name="Visel A."/>
            <person name="Grigoriev I.V."/>
        </authorList>
    </citation>
    <scope>NUCLEOTIDE SEQUENCE [LARGE SCALE GENOMIC DNA]</scope>
    <source>
        <strain evidence="1 2">PL171</strain>
    </source>
</reference>
<gene>
    <name evidence="1" type="ORF">BCR44DRAFT_1439705</name>
</gene>
<organism evidence="1 2">
    <name type="scientific">Catenaria anguillulae PL171</name>
    <dbReference type="NCBI Taxonomy" id="765915"/>
    <lineage>
        <taxon>Eukaryota</taxon>
        <taxon>Fungi</taxon>
        <taxon>Fungi incertae sedis</taxon>
        <taxon>Blastocladiomycota</taxon>
        <taxon>Blastocladiomycetes</taxon>
        <taxon>Blastocladiales</taxon>
        <taxon>Catenariaceae</taxon>
        <taxon>Catenaria</taxon>
    </lineage>
</organism>
<sequence>MPANLTSRVIADTFTSPWLFAVMYVCCFSAHFPSGWIQVVPLQLPIFRSLTLGPRELRLQYG</sequence>
<comment type="caution">
    <text evidence="1">The sequence shown here is derived from an EMBL/GenBank/DDBJ whole genome shotgun (WGS) entry which is preliminary data.</text>
</comment>
<protein>
    <submittedName>
        <fullName evidence="1">Uncharacterized protein</fullName>
    </submittedName>
</protein>
<evidence type="ECO:0000313" key="2">
    <source>
        <dbReference type="Proteomes" id="UP000193411"/>
    </source>
</evidence>